<dbReference type="InterPro" id="IPR011990">
    <property type="entry name" value="TPR-like_helical_dom_sf"/>
</dbReference>
<evidence type="ECO:0000313" key="2">
    <source>
        <dbReference type="EMBL" id="RNI27351.1"/>
    </source>
</evidence>
<feature type="region of interest" description="Disordered" evidence="1">
    <location>
        <begin position="148"/>
        <end position="245"/>
    </location>
</feature>
<dbReference type="Proteomes" id="UP000271010">
    <property type="component" value="Unassembled WGS sequence"/>
</dbReference>
<keyword evidence="3" id="KW-1185">Reference proteome</keyword>
<dbReference type="RefSeq" id="WP_123133819.1">
    <property type="nucleotide sequence ID" value="NZ_JBHMAD010000012.1"/>
</dbReference>
<comment type="caution">
    <text evidence="2">The sequence shown here is derived from an EMBL/GenBank/DDBJ whole genome shotgun (WGS) entry which is preliminary data.</text>
</comment>
<accession>A0A3M9MPB5</accession>
<feature type="compositionally biased region" description="Low complexity" evidence="1">
    <location>
        <begin position="212"/>
        <end position="224"/>
    </location>
</feature>
<evidence type="ECO:0000256" key="1">
    <source>
        <dbReference type="SAM" id="MobiDB-lite"/>
    </source>
</evidence>
<dbReference type="AlphaFoldDB" id="A0A3M9MPB5"/>
<sequence>MRYWLLAFLLALSPFDGLQRIARRNLYVQQAQEAYARKQYQQAAVLYERVRQAEDETPAHSVLLNLAHSYFHLHEYSRASPLYRALLDTKDRGLLSIVTTQLSVIEAEEGNFTKAIAFSKQALKADETNKAARYNYELLQKYLLLHPELQQTPPPPQRRNQRQSGSGRTQRDKAAGTPTGNGAEQASSAGGANNATGGGAENKTSGGASERQQNFGNNAGQNQGLSNRGDQDSNEAAGNQRSNQLGQEQDLLLQTRAERLKQLQLSPEKARQLLDAMRQEEAQYLQQLPRRSSRQKNKDLPDW</sequence>
<dbReference type="Gene3D" id="1.25.40.10">
    <property type="entry name" value="Tetratricopeptide repeat domain"/>
    <property type="match status" value="1"/>
</dbReference>
<proteinExistence type="predicted"/>
<feature type="region of interest" description="Disordered" evidence="1">
    <location>
        <begin position="284"/>
        <end position="303"/>
    </location>
</feature>
<dbReference type="OrthoDB" id="597471at2"/>
<dbReference type="EMBL" id="RJJE01000017">
    <property type="protein sequence ID" value="RNI27351.1"/>
    <property type="molecule type" value="Genomic_DNA"/>
</dbReference>
<feature type="compositionally biased region" description="Polar residues" evidence="1">
    <location>
        <begin position="234"/>
        <end position="245"/>
    </location>
</feature>
<name>A0A3M9MPB5_9BACT</name>
<reference evidence="2 3" key="1">
    <citation type="submission" date="2018-11" db="EMBL/GenBank/DDBJ databases">
        <title>Rufibacter latericius sp. nov., isolated from water in Baiyang Lake.</title>
        <authorList>
            <person name="Yang Y."/>
        </authorList>
    </citation>
    <scope>NUCLEOTIDE SEQUENCE [LARGE SCALE GENOMIC DNA]</scope>
    <source>
        <strain evidence="2 3">MCC P1</strain>
    </source>
</reference>
<evidence type="ECO:0000313" key="3">
    <source>
        <dbReference type="Proteomes" id="UP000271010"/>
    </source>
</evidence>
<organism evidence="2 3">
    <name type="scientific">Rufibacter immobilis</name>
    <dbReference type="NCBI Taxonomy" id="1348778"/>
    <lineage>
        <taxon>Bacteria</taxon>
        <taxon>Pseudomonadati</taxon>
        <taxon>Bacteroidota</taxon>
        <taxon>Cytophagia</taxon>
        <taxon>Cytophagales</taxon>
        <taxon>Hymenobacteraceae</taxon>
        <taxon>Rufibacter</taxon>
    </lineage>
</organism>
<feature type="compositionally biased region" description="Low complexity" evidence="1">
    <location>
        <begin position="180"/>
        <end position="195"/>
    </location>
</feature>
<gene>
    <name evidence="2" type="ORF">EFA69_14495</name>
</gene>
<protein>
    <submittedName>
        <fullName evidence="2">Uncharacterized protein</fullName>
    </submittedName>
</protein>
<dbReference type="SUPFAM" id="SSF48452">
    <property type="entry name" value="TPR-like"/>
    <property type="match status" value="1"/>
</dbReference>